<protein>
    <submittedName>
        <fullName evidence="1">Rv3235 family protein</fullName>
    </submittedName>
</protein>
<reference evidence="1 2" key="1">
    <citation type="submission" date="2024-03" db="EMBL/GenBank/DDBJ databases">
        <title>Actinomycetospora sp. OC33-EN07, a novel actinomycete isolated from wild orchid (Aerides multiflora).</title>
        <authorList>
            <person name="Suriyachadkun C."/>
        </authorList>
    </citation>
    <scope>NUCLEOTIDE SEQUENCE [LARGE SCALE GENOMIC DNA]</scope>
    <source>
        <strain evidence="1 2">OC33-EN07</strain>
    </source>
</reference>
<evidence type="ECO:0000313" key="1">
    <source>
        <dbReference type="EMBL" id="MEJ2864185.1"/>
    </source>
</evidence>
<name>A0ABU8MA11_9PSEU</name>
<dbReference type="InterPro" id="IPR045596">
    <property type="entry name" value="DUF6459"/>
</dbReference>
<comment type="caution">
    <text evidence="1">The sequence shown here is derived from an EMBL/GenBank/DDBJ whole genome shotgun (WGS) entry which is preliminary data.</text>
</comment>
<proteinExistence type="predicted"/>
<dbReference type="RefSeq" id="WP_337705555.1">
    <property type="nucleotide sequence ID" value="NZ_JBBEGM010000011.1"/>
</dbReference>
<dbReference type="Pfam" id="PF20060">
    <property type="entry name" value="DUF6459"/>
    <property type="match status" value="1"/>
</dbReference>
<organism evidence="1 2">
    <name type="scientific">Actinomycetospora flava</name>
    <dbReference type="NCBI Taxonomy" id="3129232"/>
    <lineage>
        <taxon>Bacteria</taxon>
        <taxon>Bacillati</taxon>
        <taxon>Actinomycetota</taxon>
        <taxon>Actinomycetes</taxon>
        <taxon>Pseudonocardiales</taxon>
        <taxon>Pseudonocardiaceae</taxon>
        <taxon>Actinomycetospora</taxon>
    </lineage>
</organism>
<accession>A0ABU8MA11</accession>
<dbReference type="EMBL" id="JBBEGM010000011">
    <property type="protein sequence ID" value="MEJ2864185.1"/>
    <property type="molecule type" value="Genomic_DNA"/>
</dbReference>
<evidence type="ECO:0000313" key="2">
    <source>
        <dbReference type="Proteomes" id="UP001369736"/>
    </source>
</evidence>
<gene>
    <name evidence="1" type="ORF">WCD58_23715</name>
</gene>
<dbReference type="Proteomes" id="UP001369736">
    <property type="component" value="Unassembled WGS sequence"/>
</dbReference>
<sequence>MLSTVPAPVPAPVPARARRVGAVPAPRVRPLDEVLAGPRARRPATPAPAHEVRRAQHDLDRLAAALRPLAARMLTAVGDVLAGRRPPRHLDALLTPDALATLARAAPGPASAASRRPPPGGGALRGLRVCAVGPRAVEVAAVIPGQDRVRALAARLERADDGPADPGRWHLVALWPG</sequence>
<keyword evidence="2" id="KW-1185">Reference proteome</keyword>